<dbReference type="InterPro" id="IPR008271">
    <property type="entry name" value="Ser/Thr_kinase_AS"/>
</dbReference>
<dbReference type="GO" id="GO:0004674">
    <property type="term" value="F:protein serine/threonine kinase activity"/>
    <property type="evidence" value="ECO:0007669"/>
    <property type="project" value="UniProtKB-KW"/>
</dbReference>
<dbReference type="PROSITE" id="PS00108">
    <property type="entry name" value="PROTEIN_KINASE_ST"/>
    <property type="match status" value="1"/>
</dbReference>
<evidence type="ECO:0000256" key="4">
    <source>
        <dbReference type="ARBA" id="ARBA00022741"/>
    </source>
</evidence>
<evidence type="ECO:0000313" key="12">
    <source>
        <dbReference type="Proteomes" id="UP000708148"/>
    </source>
</evidence>
<name>A0A8S1J1G7_9CHLO</name>
<keyword evidence="12" id="KW-1185">Reference proteome</keyword>
<evidence type="ECO:0000256" key="6">
    <source>
        <dbReference type="ARBA" id="ARBA00022840"/>
    </source>
</evidence>
<evidence type="ECO:0000256" key="3">
    <source>
        <dbReference type="ARBA" id="ARBA00022679"/>
    </source>
</evidence>
<keyword evidence="2" id="KW-0723">Serine/threonine-protein kinase</keyword>
<dbReference type="PANTHER" id="PTHR13902">
    <property type="entry name" value="SERINE/THREONINE-PROTEIN KINASE WNK WITH NO LYSINE -RELATED"/>
    <property type="match status" value="1"/>
</dbReference>
<keyword evidence="3" id="KW-0808">Transferase</keyword>
<feature type="domain" description="Protein kinase" evidence="10">
    <location>
        <begin position="14"/>
        <end position="276"/>
    </location>
</feature>
<comment type="caution">
    <text evidence="11">The sequence shown here is derived from an EMBL/GenBank/DDBJ whole genome shotgun (WGS) entry which is preliminary data.</text>
</comment>
<dbReference type="Proteomes" id="UP000708148">
    <property type="component" value="Unassembled WGS sequence"/>
</dbReference>
<evidence type="ECO:0000259" key="10">
    <source>
        <dbReference type="PROSITE" id="PS50011"/>
    </source>
</evidence>
<dbReference type="InterPro" id="IPR011009">
    <property type="entry name" value="Kinase-like_dom_sf"/>
</dbReference>
<evidence type="ECO:0000256" key="2">
    <source>
        <dbReference type="ARBA" id="ARBA00022527"/>
    </source>
</evidence>
<keyword evidence="6" id="KW-0067">ATP-binding</keyword>
<dbReference type="FunFam" id="3.30.200.20:FF:000075">
    <property type="entry name" value="Probable serine/threonine-protein kinase WNK1"/>
    <property type="match status" value="1"/>
</dbReference>
<sequence length="809" mass="90155">MDTVVETDPSGRFARSGKVLGQGASKTVYKAFDRIEGREVAWNKALVHGSTETAHSLLHTEVKVLKSLKHRNIMKFYASWVDEDHGTINFITEYFHSGTLKRHRIAHKSFDLQLNPALLKRWAWQILQGLVYLHGHNPPVIHRDLKCDNIFIHGVTGEVKIGDLGLARMMENNMSMCHTCIGTPEFMAPEMYNEEYNEKIDIYSFGMLLLELVTMDYPYSECKTACQIYRNVTEGVPPQALQKIEDQETRDFIEMCIRYDHKTRPSARQLVKHRFFDSVRAPSPKPFCVPSSPELALDECSLIIDGIQDSLVGVRSVPESFRPCMISDDAVDKELRDEMLARPGSAFGDEVSDVDSARQGEHLPYNKASSVGSNTDSETSVLKRQFSLQHKGTAALPFVDVINFELCFGGPGATKKLMFSFDVLSDTVEDVGLELEEEYSLTPEETELFTHLLKQELERALQSAPLRSHGDSKGSAMNTFNSLMVSMSLDDWTNNRSRNGLVKASLSGDVKSGSEPGVESGVKSGAKSGVVSGIRPSSKAPPLVSFKINMEGNGNRRTSRYDAVARRRRSIEGDRGRSSDHRGPRKSFNFERADVWNNLVHHLKGGPTSISKHSVSRYKRCSDTRVASDDSAMLKKGSDQRRDRDVEQADRRQKQKGDKGNKGDKGFKRRNSLGLSNVSITPVLNQVRMVAGAVKHIKSAAVILCRNSLEGKKIFFEIRGKGAKQAKDAVGSTRDERTRCKGSAQFDSRRSMSEPSDAMPERVSVDMDGCLGCMSPVDPSTNHKKSVFGSFRRVASKVWSSRKAEAGRL</sequence>
<proteinExistence type="predicted"/>
<feature type="compositionally biased region" description="Basic and acidic residues" evidence="9">
    <location>
        <begin position="559"/>
        <end position="586"/>
    </location>
</feature>
<evidence type="ECO:0000256" key="5">
    <source>
        <dbReference type="ARBA" id="ARBA00022777"/>
    </source>
</evidence>
<evidence type="ECO:0000256" key="7">
    <source>
        <dbReference type="ARBA" id="ARBA00047899"/>
    </source>
</evidence>
<evidence type="ECO:0000256" key="8">
    <source>
        <dbReference type="ARBA" id="ARBA00048679"/>
    </source>
</evidence>
<feature type="compositionally biased region" description="Basic and acidic residues" evidence="9">
    <location>
        <begin position="620"/>
        <end position="666"/>
    </location>
</feature>
<evidence type="ECO:0000313" key="11">
    <source>
        <dbReference type="EMBL" id="CAD7701031.1"/>
    </source>
</evidence>
<evidence type="ECO:0000256" key="1">
    <source>
        <dbReference type="ARBA" id="ARBA00012513"/>
    </source>
</evidence>
<keyword evidence="4" id="KW-0547">Nucleotide-binding</keyword>
<dbReference type="EC" id="2.7.11.1" evidence="1"/>
<protein>
    <recommendedName>
        <fullName evidence="1">non-specific serine/threonine protein kinase</fullName>
        <ecNumber evidence="1">2.7.11.1</ecNumber>
    </recommendedName>
</protein>
<dbReference type="FunFam" id="1.10.510.10:FF:001565">
    <property type="entry name" value="WNK protein kinase"/>
    <property type="match status" value="1"/>
</dbReference>
<keyword evidence="5" id="KW-0418">Kinase</keyword>
<comment type="catalytic activity">
    <reaction evidence="7">
        <text>L-threonyl-[protein] + ATP = O-phospho-L-threonyl-[protein] + ADP + H(+)</text>
        <dbReference type="Rhea" id="RHEA:46608"/>
        <dbReference type="Rhea" id="RHEA-COMP:11060"/>
        <dbReference type="Rhea" id="RHEA-COMP:11605"/>
        <dbReference type="ChEBI" id="CHEBI:15378"/>
        <dbReference type="ChEBI" id="CHEBI:30013"/>
        <dbReference type="ChEBI" id="CHEBI:30616"/>
        <dbReference type="ChEBI" id="CHEBI:61977"/>
        <dbReference type="ChEBI" id="CHEBI:456216"/>
        <dbReference type="EC" id="2.7.11.1"/>
    </reaction>
</comment>
<dbReference type="Pfam" id="PF00069">
    <property type="entry name" value="Pkinase"/>
    <property type="match status" value="1"/>
</dbReference>
<accession>A0A8S1J1G7</accession>
<dbReference type="SUPFAM" id="SSF56112">
    <property type="entry name" value="Protein kinase-like (PK-like)"/>
    <property type="match status" value="1"/>
</dbReference>
<gene>
    <name evidence="11" type="ORF">OSTQU699_LOCUS6390</name>
</gene>
<dbReference type="InterPro" id="IPR050588">
    <property type="entry name" value="WNK_Ser-Thr_kinase"/>
</dbReference>
<dbReference type="Gene3D" id="1.10.510.10">
    <property type="entry name" value="Transferase(Phosphotransferase) domain 1"/>
    <property type="match status" value="1"/>
</dbReference>
<dbReference type="OrthoDB" id="4062651at2759"/>
<dbReference type="EMBL" id="CAJHUC010001412">
    <property type="protein sequence ID" value="CAD7701031.1"/>
    <property type="molecule type" value="Genomic_DNA"/>
</dbReference>
<dbReference type="PROSITE" id="PS50011">
    <property type="entry name" value="PROTEIN_KINASE_DOM"/>
    <property type="match status" value="1"/>
</dbReference>
<reference evidence="11" key="1">
    <citation type="submission" date="2020-12" db="EMBL/GenBank/DDBJ databases">
        <authorList>
            <person name="Iha C."/>
        </authorList>
    </citation>
    <scope>NUCLEOTIDE SEQUENCE</scope>
</reference>
<feature type="region of interest" description="Disordered" evidence="9">
    <location>
        <begin position="506"/>
        <end position="586"/>
    </location>
</feature>
<feature type="region of interest" description="Disordered" evidence="9">
    <location>
        <begin position="603"/>
        <end position="671"/>
    </location>
</feature>
<dbReference type="GO" id="GO:0005524">
    <property type="term" value="F:ATP binding"/>
    <property type="evidence" value="ECO:0007669"/>
    <property type="project" value="UniProtKB-KW"/>
</dbReference>
<organism evidence="11 12">
    <name type="scientific">Ostreobium quekettii</name>
    <dbReference type="NCBI Taxonomy" id="121088"/>
    <lineage>
        <taxon>Eukaryota</taxon>
        <taxon>Viridiplantae</taxon>
        <taxon>Chlorophyta</taxon>
        <taxon>core chlorophytes</taxon>
        <taxon>Ulvophyceae</taxon>
        <taxon>TCBD clade</taxon>
        <taxon>Bryopsidales</taxon>
        <taxon>Ostreobineae</taxon>
        <taxon>Ostreobiaceae</taxon>
        <taxon>Ostreobium</taxon>
    </lineage>
</organism>
<dbReference type="AlphaFoldDB" id="A0A8S1J1G7"/>
<dbReference type="Gene3D" id="3.30.200.20">
    <property type="entry name" value="Phosphorylase Kinase, domain 1"/>
    <property type="match status" value="1"/>
</dbReference>
<comment type="catalytic activity">
    <reaction evidence="8">
        <text>L-seryl-[protein] + ATP = O-phospho-L-seryl-[protein] + ADP + H(+)</text>
        <dbReference type="Rhea" id="RHEA:17989"/>
        <dbReference type="Rhea" id="RHEA-COMP:9863"/>
        <dbReference type="Rhea" id="RHEA-COMP:11604"/>
        <dbReference type="ChEBI" id="CHEBI:15378"/>
        <dbReference type="ChEBI" id="CHEBI:29999"/>
        <dbReference type="ChEBI" id="CHEBI:30616"/>
        <dbReference type="ChEBI" id="CHEBI:83421"/>
        <dbReference type="ChEBI" id="CHEBI:456216"/>
        <dbReference type="EC" id="2.7.11.1"/>
    </reaction>
</comment>
<evidence type="ECO:0000256" key="9">
    <source>
        <dbReference type="SAM" id="MobiDB-lite"/>
    </source>
</evidence>
<dbReference type="InterPro" id="IPR000719">
    <property type="entry name" value="Prot_kinase_dom"/>
</dbReference>
<dbReference type="SMART" id="SM00220">
    <property type="entry name" value="S_TKc"/>
    <property type="match status" value="1"/>
</dbReference>